<evidence type="ECO:0000313" key="1">
    <source>
        <dbReference type="EMBL" id="QAT60460.1"/>
    </source>
</evidence>
<dbReference type="InterPro" id="IPR013785">
    <property type="entry name" value="Aldolase_TIM"/>
</dbReference>
<evidence type="ECO:0000313" key="2">
    <source>
        <dbReference type="Proteomes" id="UP000287969"/>
    </source>
</evidence>
<proteinExistence type="predicted"/>
<reference evidence="2" key="1">
    <citation type="submission" date="2019-01" db="EMBL/GenBank/DDBJ databases">
        <title>Draft genomes of a novel of Sporanaerobacter strains.</title>
        <authorList>
            <person name="Ma S."/>
        </authorList>
    </citation>
    <scope>NUCLEOTIDE SEQUENCE [LARGE SCALE GENOMIC DNA]</scope>
    <source>
        <strain evidence="2">NJN-17</strain>
    </source>
</reference>
<name>A0A410Q912_9FIRM</name>
<dbReference type="KEGG" id="spoa:EQM13_02165"/>
<accession>A0A410Q912</accession>
<gene>
    <name evidence="1" type="ORF">EQM13_02165</name>
</gene>
<dbReference type="RefSeq" id="WP_128751829.1">
    <property type="nucleotide sequence ID" value="NZ_CP035282.1"/>
</dbReference>
<dbReference type="Pfam" id="PF07071">
    <property type="entry name" value="KDGP_aldolase"/>
    <property type="match status" value="1"/>
</dbReference>
<dbReference type="NCBIfam" id="TIGR03581">
    <property type="entry name" value="EF_0839"/>
    <property type="match status" value="1"/>
</dbReference>
<dbReference type="InterPro" id="IPR010763">
    <property type="entry name" value="DgaF"/>
</dbReference>
<dbReference type="Proteomes" id="UP000287969">
    <property type="component" value="Chromosome"/>
</dbReference>
<dbReference type="EMBL" id="CP035282">
    <property type="protein sequence ID" value="QAT60460.1"/>
    <property type="molecule type" value="Genomic_DNA"/>
</dbReference>
<dbReference type="AlphaFoldDB" id="A0A410Q912"/>
<dbReference type="GO" id="GO:0016829">
    <property type="term" value="F:lyase activity"/>
    <property type="evidence" value="ECO:0007669"/>
    <property type="project" value="UniProtKB-KW"/>
</dbReference>
<protein>
    <submittedName>
        <fullName evidence="1">Oxo-acid lyase</fullName>
    </submittedName>
</protein>
<dbReference type="Gene3D" id="3.20.20.70">
    <property type="entry name" value="Aldolase class I"/>
    <property type="match status" value="1"/>
</dbReference>
<dbReference type="OrthoDB" id="6580179at2"/>
<keyword evidence="2" id="KW-1185">Reference proteome</keyword>
<organism evidence="1 2">
    <name type="scientific">Acidilutibacter cellobiosedens</name>
    <dbReference type="NCBI Taxonomy" id="2507161"/>
    <lineage>
        <taxon>Bacteria</taxon>
        <taxon>Bacillati</taxon>
        <taxon>Bacillota</taxon>
        <taxon>Tissierellia</taxon>
        <taxon>Tissierellales</taxon>
        <taxon>Acidilutibacteraceae</taxon>
        <taxon>Acidilutibacter</taxon>
    </lineage>
</organism>
<sequence length="247" mass="26959">MKGKIKFYKDKIALNLLARDVKNASDINDTLEGHEIIGVLSDRFDKVEDGVKYVNEMLKYVSAVSVGLGNGNPNQWEMAAEIAKETDSGHVNQVFPTAGYTQGLLEGSGANNTLVNALISPTGTVGKVIISTGPFSSKNNIVVDIDDALLMLKDCKIKSVKFYNIHGLKHIKELKEVAKACVRNGIPVIEPTGGIDLSNIYEIVRVCVEAKCEKIIPHVYSSAVDKKTGLTDLNIVKNLYDEIKRVV</sequence>
<dbReference type="NCBIfam" id="NF047796">
    <property type="entry name" value="DhDoxPGlucAldDagF"/>
    <property type="match status" value="1"/>
</dbReference>
<keyword evidence="1" id="KW-0456">Lyase</keyword>